<sequence>MLAHASTSEGLPRPEDAPTTGALDGSSSATTIQWADGDPDHPYNMSFRRKWMIVLIISFSSLCVTCASSIYSTTYSQIMIDFHASHEPATLGLSLFIWGMGVGPLVLGPLSELYGRRAVYLWSLLFFFIWMFPCAFANNVHTLLIGRFLSGFSGSAFLSVAGGTVGDMFPRTQLALPMMVYTASPFVGPEIGPLRWTFYMLLFWAAAILLLVYLLVPETYQSVLLKRRAQRIREETRTSEVWAPNEKNASPLRVMILRSIYRPIMLLTLEPMCLSLCIYSALLLGIIYLFFGAFQLVFESVYGFELWQRGLSFTGILVGMIFAILSDPIWRLHYRHLEERALTLSCPDCDFEPEWRLPPVIVGAPLVTVGLFIFAWTAYPSICWVVPIIGSALFGAG</sequence>
<proteinExistence type="predicted"/>
<reference evidence="1" key="1">
    <citation type="submission" date="2021-11" db="EMBL/GenBank/DDBJ databases">
        <title>Fusarium solani-melongenae Genome sequencing and assembly.</title>
        <authorList>
            <person name="Xie S."/>
            <person name="Huang L."/>
            <person name="Zhang X."/>
        </authorList>
    </citation>
    <scope>NUCLEOTIDE SEQUENCE</scope>
    <source>
        <strain evidence="1">CRI 24-3</strain>
    </source>
</reference>
<organism evidence="1 2">
    <name type="scientific">Fusarium solani subsp. cucurbitae</name>
    <name type="common">Neocosmosporum cucurbitae</name>
    <dbReference type="NCBI Taxonomy" id="2747967"/>
    <lineage>
        <taxon>Eukaryota</taxon>
        <taxon>Fungi</taxon>
        <taxon>Dikarya</taxon>
        <taxon>Ascomycota</taxon>
        <taxon>Pezizomycotina</taxon>
        <taxon>Sordariomycetes</taxon>
        <taxon>Hypocreomycetidae</taxon>
        <taxon>Hypocreales</taxon>
        <taxon>Nectriaceae</taxon>
        <taxon>Fusarium</taxon>
        <taxon>Fusarium solani species complex</taxon>
    </lineage>
</organism>
<keyword evidence="2" id="KW-1185">Reference proteome</keyword>
<accession>A0ACD3ZNQ2</accession>
<name>A0ACD3ZNQ2_FUSSC</name>
<dbReference type="EMBL" id="CP090040">
    <property type="protein sequence ID" value="UPL02920.1"/>
    <property type="molecule type" value="Genomic_DNA"/>
</dbReference>
<protein>
    <submittedName>
        <fullName evidence="1">Uncharacterized protein</fullName>
    </submittedName>
</protein>
<evidence type="ECO:0000313" key="2">
    <source>
        <dbReference type="Proteomes" id="UP000830768"/>
    </source>
</evidence>
<evidence type="ECO:0000313" key="1">
    <source>
        <dbReference type="EMBL" id="UPL02920.1"/>
    </source>
</evidence>
<gene>
    <name evidence="1" type="ORF">LCI18_013854</name>
</gene>
<dbReference type="Proteomes" id="UP000830768">
    <property type="component" value="Chromosome 12"/>
</dbReference>